<reference evidence="9" key="1">
    <citation type="submission" date="2018-05" db="EMBL/GenBank/DDBJ databases">
        <authorList>
            <person name="Lanie J.A."/>
            <person name="Ng W.-L."/>
            <person name="Kazmierczak K.M."/>
            <person name="Andrzejewski T.M."/>
            <person name="Davidsen T.M."/>
            <person name="Wayne K.J."/>
            <person name="Tettelin H."/>
            <person name="Glass J.I."/>
            <person name="Rusch D."/>
            <person name="Podicherti R."/>
            <person name="Tsui H.-C.T."/>
            <person name="Winkler M.E."/>
        </authorList>
    </citation>
    <scope>NUCLEOTIDE SEQUENCE</scope>
</reference>
<dbReference type="GO" id="GO:0005886">
    <property type="term" value="C:plasma membrane"/>
    <property type="evidence" value="ECO:0007669"/>
    <property type="project" value="UniProtKB-SubCell"/>
</dbReference>
<dbReference type="InterPro" id="IPR011701">
    <property type="entry name" value="MFS"/>
</dbReference>
<dbReference type="GO" id="GO:0022857">
    <property type="term" value="F:transmembrane transporter activity"/>
    <property type="evidence" value="ECO:0007669"/>
    <property type="project" value="InterPro"/>
</dbReference>
<evidence type="ECO:0000256" key="4">
    <source>
        <dbReference type="ARBA" id="ARBA00022692"/>
    </source>
</evidence>
<name>A0A381V013_9ZZZZ</name>
<dbReference type="SUPFAM" id="SSF103473">
    <property type="entry name" value="MFS general substrate transporter"/>
    <property type="match status" value="1"/>
</dbReference>
<keyword evidence="5 7" id="KW-1133">Transmembrane helix</keyword>
<dbReference type="PROSITE" id="PS50850">
    <property type="entry name" value="MFS"/>
    <property type="match status" value="1"/>
</dbReference>
<feature type="transmembrane region" description="Helical" evidence="7">
    <location>
        <begin position="114"/>
        <end position="135"/>
    </location>
</feature>
<dbReference type="Pfam" id="PF07690">
    <property type="entry name" value="MFS_1"/>
    <property type="match status" value="1"/>
</dbReference>
<dbReference type="EMBL" id="UINC01007437">
    <property type="protein sequence ID" value="SVA33311.1"/>
    <property type="molecule type" value="Genomic_DNA"/>
</dbReference>
<keyword evidence="4 7" id="KW-0812">Transmembrane</keyword>
<evidence type="ECO:0000256" key="6">
    <source>
        <dbReference type="ARBA" id="ARBA00023136"/>
    </source>
</evidence>
<evidence type="ECO:0000256" key="5">
    <source>
        <dbReference type="ARBA" id="ARBA00022989"/>
    </source>
</evidence>
<evidence type="ECO:0000256" key="1">
    <source>
        <dbReference type="ARBA" id="ARBA00004651"/>
    </source>
</evidence>
<keyword evidence="2" id="KW-0813">Transport</keyword>
<dbReference type="InterPro" id="IPR020846">
    <property type="entry name" value="MFS_dom"/>
</dbReference>
<dbReference type="Gene3D" id="1.20.1250.20">
    <property type="entry name" value="MFS general substrate transporter like domains"/>
    <property type="match status" value="1"/>
</dbReference>
<evidence type="ECO:0000259" key="8">
    <source>
        <dbReference type="PROSITE" id="PS50850"/>
    </source>
</evidence>
<feature type="transmembrane region" description="Helical" evidence="7">
    <location>
        <begin position="212"/>
        <end position="234"/>
    </location>
</feature>
<evidence type="ECO:0000313" key="9">
    <source>
        <dbReference type="EMBL" id="SVA33311.1"/>
    </source>
</evidence>
<comment type="subcellular location">
    <subcellularLocation>
        <location evidence="1">Cell membrane</location>
        <topology evidence="1">Multi-pass membrane protein</topology>
    </subcellularLocation>
</comment>
<feature type="transmembrane region" description="Helical" evidence="7">
    <location>
        <begin position="183"/>
        <end position="206"/>
    </location>
</feature>
<evidence type="ECO:0000256" key="2">
    <source>
        <dbReference type="ARBA" id="ARBA00022448"/>
    </source>
</evidence>
<accession>A0A381V013</accession>
<evidence type="ECO:0000256" key="3">
    <source>
        <dbReference type="ARBA" id="ARBA00022475"/>
    </source>
</evidence>
<dbReference type="CDD" id="cd17321">
    <property type="entry name" value="MFS_MMR_MDR_like"/>
    <property type="match status" value="1"/>
</dbReference>
<dbReference type="Gene3D" id="1.20.1720.10">
    <property type="entry name" value="Multidrug resistance protein D"/>
    <property type="match status" value="1"/>
</dbReference>
<feature type="domain" description="Major facilitator superfamily (MFS) profile" evidence="8">
    <location>
        <begin position="48"/>
        <end position="524"/>
    </location>
</feature>
<feature type="transmembrane region" description="Helical" evidence="7">
    <location>
        <begin position="455"/>
        <end position="474"/>
    </location>
</feature>
<gene>
    <name evidence="9" type="ORF">METZ01_LOCUS86165</name>
</gene>
<evidence type="ECO:0000256" key="7">
    <source>
        <dbReference type="SAM" id="Phobius"/>
    </source>
</evidence>
<organism evidence="9">
    <name type="scientific">marine metagenome</name>
    <dbReference type="NCBI Taxonomy" id="408172"/>
    <lineage>
        <taxon>unclassified sequences</taxon>
        <taxon>metagenomes</taxon>
        <taxon>ecological metagenomes</taxon>
    </lineage>
</organism>
<dbReference type="PANTHER" id="PTHR42718">
    <property type="entry name" value="MAJOR FACILITATOR SUPERFAMILY MULTIDRUG TRANSPORTER MFSC"/>
    <property type="match status" value="1"/>
</dbReference>
<feature type="transmembrane region" description="Helical" evidence="7">
    <location>
        <begin position="405"/>
        <end position="423"/>
    </location>
</feature>
<feature type="transmembrane region" description="Helical" evidence="7">
    <location>
        <begin position="381"/>
        <end position="399"/>
    </location>
</feature>
<sequence length="527" mass="56036">MGVVNIFFLLLLCSRRSIYSKAQAWYAASTINLMLKSVYSSSNYKWLVFSVIGLGSLTNVIHHGSISIALPTIAREFGVSLTTIQWVVLAESLTISALLLPMGRLSDIIGRKPMYLLGVVLFGVMALFAGSSPAIAQYLGYAHPIMLMIPFRVLQGAGAAMTQANGMAMVTSAFSARERGKGLGAHGSVIGTGGIIGPIVGGFLVTYVSWHWIFWINVPLCAITFLGTALLLDSSRFTGATQGDKSFDWLGATLSSSTLLVFLLTLSNGAELGWFSLPIIAGFLIFIGLITTFIWWELNSSSPMLDLSLFRSRLFSVGIGSSYISFLGVTSFRFLITFYLQAALKLTPAQISWVLIPNAISRIILGPLSGHLSDKFGTKPFTTVGLLLAGCGLLLMAFMADSTPIWFVILSIVIMSSGSGIFSSPNNAAIFSSATGNKFGVTSALVNLSRNSGNVTGIAIATAIVSGTMLSAGFSSNVEEVMIAGTGSTILQTFISGMRSVFLVMAILQFISSIANLTTSREPLSEA</sequence>
<dbReference type="AlphaFoldDB" id="A0A381V013"/>
<dbReference type="PROSITE" id="PS00216">
    <property type="entry name" value="SUGAR_TRANSPORT_1"/>
    <property type="match status" value="1"/>
</dbReference>
<feature type="transmembrane region" description="Helical" evidence="7">
    <location>
        <begin position="272"/>
        <end position="296"/>
    </location>
</feature>
<dbReference type="PRINTS" id="PR01036">
    <property type="entry name" value="TCRTETB"/>
</dbReference>
<proteinExistence type="predicted"/>
<keyword evidence="6 7" id="KW-0472">Membrane</keyword>
<protein>
    <recommendedName>
        <fullName evidence="8">Major facilitator superfamily (MFS) profile domain-containing protein</fullName>
    </recommendedName>
</protein>
<keyword evidence="3" id="KW-1003">Cell membrane</keyword>
<dbReference type="PANTHER" id="PTHR42718:SF46">
    <property type="entry name" value="BLR6921 PROTEIN"/>
    <property type="match status" value="1"/>
</dbReference>
<feature type="transmembrane region" description="Helical" evidence="7">
    <location>
        <begin position="494"/>
        <end position="517"/>
    </location>
</feature>
<feature type="transmembrane region" description="Helical" evidence="7">
    <location>
        <begin position="317"/>
        <end position="339"/>
    </location>
</feature>
<feature type="transmembrane region" description="Helical" evidence="7">
    <location>
        <begin position="246"/>
        <end position="266"/>
    </location>
</feature>
<dbReference type="InterPro" id="IPR036259">
    <property type="entry name" value="MFS_trans_sf"/>
</dbReference>
<feature type="transmembrane region" description="Helical" evidence="7">
    <location>
        <begin position="84"/>
        <end position="102"/>
    </location>
</feature>
<dbReference type="InterPro" id="IPR005829">
    <property type="entry name" value="Sugar_transporter_CS"/>
</dbReference>